<dbReference type="SUPFAM" id="SSF55797">
    <property type="entry name" value="PR-1-like"/>
    <property type="match status" value="2"/>
</dbReference>
<reference evidence="3" key="2">
    <citation type="submission" date="2015-08" db="UniProtKB">
        <authorList>
            <consortium name="WormBaseParasite"/>
        </authorList>
    </citation>
    <scope>IDENTIFICATION</scope>
</reference>
<dbReference type="AlphaFoldDB" id="A0A0K0FN11"/>
<dbReference type="Proteomes" id="UP000035680">
    <property type="component" value="Unassembled WGS sequence"/>
</dbReference>
<evidence type="ECO:0000313" key="2">
    <source>
        <dbReference type="Proteomes" id="UP000035680"/>
    </source>
</evidence>
<sequence>MVGESNGRGRFYPDKDPQIYEVCLLTLNNSNSLIQTKDINIPAKGATVTFSIGGKILFEFNKKYVKNYQNLVDFSLKQLYMNLGPLCKKTLDGDEPRVCVREKRLKYLSDDRYSCERPKVLYLLNLDKKIGKNDNRKKVWIKIWKDKYSFGCFSDSKFQLLKERVSSINCIHIFHQLLQELNTYRKYHKLFPLVMNSEISYKAQQQAEKFVAFGAVITEASSEYKEIVTSTEIFNAPFIIKKWFEEFSKFNRYTIYFRKKFKTYVELFLKTTTHIGIGVAKKGCRLVFVIRIKTRQRKLTYFLPSFNHRKIERLCEIHPELVNKEVIIKVTECFNRRGNYVPKHNHLTYKVCLPSSTRSNSLVEYKRNSVPVDGISVTFAESGKKIYRCNRKTFSSLNEFTKCAINQHRVSFGRNCERVFNHSEPANCVGKKDKPDSVIDKSICEKPNTIYLLRLDENYKRSKFSNKIWAEIWSTNYNFLCFSKNNYRLLRQRYLMEINAYRGHHHAPPLFEDITMSHVAQCQAEEISKLGKVVHNSSIYYEVIVGHCQILEAPFMIKKWYEENHKYKIFSSILNKNSNNFAKLIWKKTGYLGIGIAKKNCEMIIVVLFKARKKTFVEHLLNVKKNKKV</sequence>
<dbReference type="WBParaSite" id="SVE_1039000.1">
    <property type="protein sequence ID" value="SVE_1039000.1"/>
    <property type="gene ID" value="SVE_1039000"/>
</dbReference>
<keyword evidence="2" id="KW-1185">Reference proteome</keyword>
<organism evidence="2 3">
    <name type="scientific">Strongyloides venezuelensis</name>
    <name type="common">Threadworm</name>
    <dbReference type="NCBI Taxonomy" id="75913"/>
    <lineage>
        <taxon>Eukaryota</taxon>
        <taxon>Metazoa</taxon>
        <taxon>Ecdysozoa</taxon>
        <taxon>Nematoda</taxon>
        <taxon>Chromadorea</taxon>
        <taxon>Rhabditida</taxon>
        <taxon>Tylenchina</taxon>
        <taxon>Panagrolaimomorpha</taxon>
        <taxon>Strongyloidoidea</taxon>
        <taxon>Strongyloididae</taxon>
        <taxon>Strongyloides</taxon>
    </lineage>
</organism>
<reference evidence="2" key="1">
    <citation type="submission" date="2014-07" db="EMBL/GenBank/DDBJ databases">
        <authorList>
            <person name="Martin A.A"/>
            <person name="De Silva N."/>
        </authorList>
    </citation>
    <scope>NUCLEOTIDE SEQUENCE</scope>
</reference>
<feature type="domain" description="SCP" evidence="1">
    <location>
        <begin position="178"/>
        <end position="287"/>
    </location>
</feature>
<dbReference type="InterPro" id="IPR001283">
    <property type="entry name" value="CRISP-related"/>
</dbReference>
<dbReference type="Gene3D" id="3.40.33.10">
    <property type="entry name" value="CAP"/>
    <property type="match status" value="2"/>
</dbReference>
<dbReference type="InterPro" id="IPR035940">
    <property type="entry name" value="CAP_sf"/>
</dbReference>
<dbReference type="InterPro" id="IPR014044">
    <property type="entry name" value="CAP_dom"/>
</dbReference>
<evidence type="ECO:0000259" key="1">
    <source>
        <dbReference type="Pfam" id="PF00188"/>
    </source>
</evidence>
<evidence type="ECO:0000313" key="3">
    <source>
        <dbReference type="WBParaSite" id="SVE_1039000.1"/>
    </source>
</evidence>
<name>A0A0K0FN11_STRVS</name>
<accession>A0A0K0FN11</accession>
<dbReference type="PANTHER" id="PTHR10334">
    <property type="entry name" value="CYSTEINE-RICH SECRETORY PROTEIN-RELATED"/>
    <property type="match status" value="1"/>
</dbReference>
<proteinExistence type="predicted"/>
<protein>
    <submittedName>
        <fullName evidence="3">SCP domain-containing protein</fullName>
    </submittedName>
</protein>
<dbReference type="Pfam" id="PF00188">
    <property type="entry name" value="CAP"/>
    <property type="match status" value="2"/>
</dbReference>
<feature type="domain" description="SCP" evidence="1">
    <location>
        <begin position="497"/>
        <end position="601"/>
    </location>
</feature>